<dbReference type="InterPro" id="IPR036388">
    <property type="entry name" value="WH-like_DNA-bd_sf"/>
</dbReference>
<evidence type="ECO:0000256" key="3">
    <source>
        <dbReference type="ARBA" id="ARBA00023125"/>
    </source>
</evidence>
<evidence type="ECO:0000313" key="6">
    <source>
        <dbReference type="EMBL" id="XCC95375.1"/>
    </source>
</evidence>
<organism evidence="6">
    <name type="scientific">Alloyangia sp. H15</name>
    <dbReference type="NCBI Taxonomy" id="3029062"/>
    <lineage>
        <taxon>Bacteria</taxon>
        <taxon>Pseudomonadati</taxon>
        <taxon>Pseudomonadota</taxon>
        <taxon>Alphaproteobacteria</taxon>
        <taxon>Rhodobacterales</taxon>
        <taxon>Roseobacteraceae</taxon>
        <taxon>Alloyangia</taxon>
    </lineage>
</organism>
<dbReference type="SUPFAM" id="SSF46785">
    <property type="entry name" value="Winged helix' DNA-binding domain"/>
    <property type="match status" value="1"/>
</dbReference>
<dbReference type="CDD" id="cd05466">
    <property type="entry name" value="PBP2_LTTR_substrate"/>
    <property type="match status" value="1"/>
</dbReference>
<dbReference type="InterPro" id="IPR000847">
    <property type="entry name" value="LysR_HTH_N"/>
</dbReference>
<dbReference type="Gene3D" id="3.40.190.290">
    <property type="match status" value="1"/>
</dbReference>
<dbReference type="EMBL" id="CP123385">
    <property type="protein sequence ID" value="XCC95375.1"/>
    <property type="molecule type" value="Genomic_DNA"/>
</dbReference>
<dbReference type="SUPFAM" id="SSF53850">
    <property type="entry name" value="Periplasmic binding protein-like II"/>
    <property type="match status" value="1"/>
</dbReference>
<dbReference type="GO" id="GO:0003700">
    <property type="term" value="F:DNA-binding transcription factor activity"/>
    <property type="evidence" value="ECO:0007669"/>
    <property type="project" value="InterPro"/>
</dbReference>
<dbReference type="GO" id="GO:0003677">
    <property type="term" value="F:DNA binding"/>
    <property type="evidence" value="ECO:0007669"/>
    <property type="project" value="UniProtKB-KW"/>
</dbReference>
<evidence type="ECO:0000256" key="2">
    <source>
        <dbReference type="ARBA" id="ARBA00023015"/>
    </source>
</evidence>
<proteinExistence type="inferred from homology"/>
<dbReference type="InterPro" id="IPR005119">
    <property type="entry name" value="LysR_subst-bd"/>
</dbReference>
<dbReference type="AlphaFoldDB" id="A0AAU8AML7"/>
<dbReference type="RefSeq" id="WP_353474216.1">
    <property type="nucleotide sequence ID" value="NZ_CP123385.1"/>
</dbReference>
<dbReference type="PROSITE" id="PS50931">
    <property type="entry name" value="HTH_LYSR"/>
    <property type="match status" value="1"/>
</dbReference>
<comment type="similarity">
    <text evidence="1">Belongs to the LysR transcriptional regulatory family.</text>
</comment>
<dbReference type="PANTHER" id="PTHR30346:SF0">
    <property type="entry name" value="HCA OPERON TRANSCRIPTIONAL ACTIVATOR HCAR"/>
    <property type="match status" value="1"/>
</dbReference>
<evidence type="ECO:0000256" key="1">
    <source>
        <dbReference type="ARBA" id="ARBA00009437"/>
    </source>
</evidence>
<feature type="domain" description="HTH lysR-type" evidence="5">
    <location>
        <begin position="9"/>
        <end position="66"/>
    </location>
</feature>
<dbReference type="Pfam" id="PF03466">
    <property type="entry name" value="LysR_substrate"/>
    <property type="match status" value="1"/>
</dbReference>
<accession>A0AAU8AML7</accession>
<sequence>MRQNKHPSLNVHRLQIFRTIFETSSINAAAKRLRMAQPTVSRHLAILEDEVGFSLFSRLPGRIEPTWEANRLYAETSGLSERLTYVQQSIDMIRAGEGEPLRIMAAASTCFELIPQALALWQKQVPRTEATLDSGRAVDQIRAIRAGEIDIGIAGSIEPLPGLRVTPMHRNKLVAAMPHTHLLAGKTEITLADFARHPCVLPSPAAPIGGMVLATFEQAGLRPMRLMTSFTPSFAIGLARSLDCVAITDEIVFRALRNDDIVSRPIIGIPEIELTCIEREGEPQRRTVDAFKVALLASLREMFPEPKHSV</sequence>
<keyword evidence="2" id="KW-0805">Transcription regulation</keyword>
<name>A0AAU8AML7_9RHOB</name>
<gene>
    <name evidence="6" type="ORF">PVT71_20005</name>
</gene>
<protein>
    <submittedName>
        <fullName evidence="6">LysR family transcriptional regulator</fullName>
    </submittedName>
</protein>
<evidence type="ECO:0000259" key="5">
    <source>
        <dbReference type="PROSITE" id="PS50931"/>
    </source>
</evidence>
<dbReference type="PANTHER" id="PTHR30346">
    <property type="entry name" value="TRANSCRIPTIONAL DUAL REGULATOR HCAR-RELATED"/>
    <property type="match status" value="1"/>
</dbReference>
<keyword evidence="3" id="KW-0238">DNA-binding</keyword>
<dbReference type="GO" id="GO:0032993">
    <property type="term" value="C:protein-DNA complex"/>
    <property type="evidence" value="ECO:0007669"/>
    <property type="project" value="TreeGrafter"/>
</dbReference>
<dbReference type="Gene3D" id="1.10.10.10">
    <property type="entry name" value="Winged helix-like DNA-binding domain superfamily/Winged helix DNA-binding domain"/>
    <property type="match status" value="1"/>
</dbReference>
<dbReference type="Pfam" id="PF00126">
    <property type="entry name" value="HTH_1"/>
    <property type="match status" value="1"/>
</dbReference>
<keyword evidence="4" id="KW-0804">Transcription</keyword>
<dbReference type="PRINTS" id="PR00039">
    <property type="entry name" value="HTHLYSR"/>
</dbReference>
<evidence type="ECO:0000256" key="4">
    <source>
        <dbReference type="ARBA" id="ARBA00023163"/>
    </source>
</evidence>
<reference evidence="6" key="1">
    <citation type="submission" date="2023-02" db="EMBL/GenBank/DDBJ databases">
        <title>Description and genomic characterization of Salipiger bruguierae sp. nov., isolated from the sediment of mangrove plant Bruguiera sexangula.</title>
        <authorList>
            <person name="Long M."/>
        </authorList>
    </citation>
    <scope>NUCLEOTIDE SEQUENCE</scope>
    <source>
        <strain evidence="6">H15</strain>
    </source>
</reference>
<dbReference type="InterPro" id="IPR036390">
    <property type="entry name" value="WH_DNA-bd_sf"/>
</dbReference>